<organism evidence="4">
    <name type="scientific">uncultured Sphingomonadaceae bacterium</name>
    <dbReference type="NCBI Taxonomy" id="169976"/>
    <lineage>
        <taxon>Bacteria</taxon>
        <taxon>Pseudomonadati</taxon>
        <taxon>Pseudomonadota</taxon>
        <taxon>Alphaproteobacteria</taxon>
        <taxon>Sphingomonadales</taxon>
        <taxon>Sphingomonadaceae</taxon>
        <taxon>environmental samples</taxon>
    </lineage>
</organism>
<dbReference type="InterPro" id="IPR005488">
    <property type="entry name" value="Etherase_MurQ"/>
</dbReference>
<dbReference type="Gene3D" id="1.10.8.1080">
    <property type="match status" value="1"/>
</dbReference>
<dbReference type="EC" id="4.2.1.126" evidence="4"/>
<accession>A0A6J4TUP2</accession>
<dbReference type="CDD" id="cd05007">
    <property type="entry name" value="SIS_Etherase"/>
    <property type="match status" value="1"/>
</dbReference>
<dbReference type="AlphaFoldDB" id="A0A6J4TUP2"/>
<dbReference type="NCBIfam" id="NF003915">
    <property type="entry name" value="PRK05441.1"/>
    <property type="match status" value="1"/>
</dbReference>
<dbReference type="GO" id="GO:0016835">
    <property type="term" value="F:carbon-oxygen lyase activity"/>
    <property type="evidence" value="ECO:0007669"/>
    <property type="project" value="InterPro"/>
</dbReference>
<dbReference type="PANTHER" id="PTHR10088">
    <property type="entry name" value="GLUCOKINASE REGULATORY PROTEIN"/>
    <property type="match status" value="1"/>
</dbReference>
<evidence type="ECO:0000256" key="1">
    <source>
        <dbReference type="ARBA" id="ARBA00023239"/>
    </source>
</evidence>
<protein>
    <submittedName>
        <fullName evidence="4">N-acetylmuramic acid 6-phosphate etherase</fullName>
        <ecNumber evidence="4">4.2.1.126</ecNumber>
    </submittedName>
</protein>
<proteinExistence type="predicted"/>
<sequence>MTTELISSRYSDLDLWTTAEAVQAMLEAQLSAAAAVQSQESMIAAAAEAAAERLRDGTGRLIYAGAGTSGRLAVQDGVELGPTYNWPEHRTVYALAGGMKALLTSVEGAEDDRSAGEAEITAAKAGAKDVVIAVAASGRTPYTLGAVQTGATAGALTIAIASNPGSPLLQAADYPLILDTGAEVVAGSTRMKAGTAQKIALNVLSTAIMLRLGRIYRGMMVDMRVSNQKLHDRAARMVREITQVDEDSASAALNEAGGQIKLASLIARGWGADEATRLLSESGDNLRAALERSAAPPIE</sequence>
<dbReference type="InterPro" id="IPR005486">
    <property type="entry name" value="Glucokinase_regulatory_CS"/>
</dbReference>
<evidence type="ECO:0000259" key="3">
    <source>
        <dbReference type="PROSITE" id="PS51464"/>
    </source>
</evidence>
<reference evidence="4" key="1">
    <citation type="submission" date="2020-02" db="EMBL/GenBank/DDBJ databases">
        <authorList>
            <person name="Meier V. D."/>
        </authorList>
    </citation>
    <scope>NUCLEOTIDE SEQUENCE</scope>
    <source>
        <strain evidence="4">AVDCRST_MAG91</strain>
    </source>
</reference>
<dbReference type="Pfam" id="PF22645">
    <property type="entry name" value="GKRP_SIS_N"/>
    <property type="match status" value="1"/>
</dbReference>
<gene>
    <name evidence="4" type="ORF">AVDCRST_MAG91-3000</name>
</gene>
<dbReference type="InterPro" id="IPR040190">
    <property type="entry name" value="MURQ/GCKR"/>
</dbReference>
<dbReference type="Gene3D" id="3.40.50.10490">
    <property type="entry name" value="Glucose-6-phosphate isomerase like protein, domain 1"/>
    <property type="match status" value="1"/>
</dbReference>
<feature type="domain" description="SIS" evidence="3">
    <location>
        <begin position="50"/>
        <end position="214"/>
    </location>
</feature>
<dbReference type="PROSITE" id="PS51464">
    <property type="entry name" value="SIS"/>
    <property type="match status" value="1"/>
</dbReference>
<name>A0A6J4TUP2_9SPHN</name>
<dbReference type="Pfam" id="PF20741">
    <property type="entry name" value="GKRP-like_C"/>
    <property type="match status" value="1"/>
</dbReference>
<evidence type="ECO:0000313" key="4">
    <source>
        <dbReference type="EMBL" id="CAA9531550.1"/>
    </source>
</evidence>
<dbReference type="PROSITE" id="PS01272">
    <property type="entry name" value="GCKR"/>
    <property type="match status" value="1"/>
</dbReference>
<dbReference type="NCBIfam" id="NF009222">
    <property type="entry name" value="PRK12570.1"/>
    <property type="match status" value="1"/>
</dbReference>
<keyword evidence="1 4" id="KW-0456">Lyase</keyword>
<keyword evidence="2" id="KW-0119">Carbohydrate metabolism</keyword>
<dbReference type="GO" id="GO:0009254">
    <property type="term" value="P:peptidoglycan turnover"/>
    <property type="evidence" value="ECO:0007669"/>
    <property type="project" value="TreeGrafter"/>
</dbReference>
<dbReference type="EMBL" id="CADCVX010000524">
    <property type="protein sequence ID" value="CAA9531550.1"/>
    <property type="molecule type" value="Genomic_DNA"/>
</dbReference>
<dbReference type="GO" id="GO:0016803">
    <property type="term" value="F:ether hydrolase activity"/>
    <property type="evidence" value="ECO:0007669"/>
    <property type="project" value="TreeGrafter"/>
</dbReference>
<dbReference type="InterPro" id="IPR046348">
    <property type="entry name" value="SIS_dom_sf"/>
</dbReference>
<dbReference type="SUPFAM" id="SSF53697">
    <property type="entry name" value="SIS domain"/>
    <property type="match status" value="1"/>
</dbReference>
<dbReference type="InterPro" id="IPR001347">
    <property type="entry name" value="SIS_dom"/>
</dbReference>
<evidence type="ECO:0000256" key="2">
    <source>
        <dbReference type="ARBA" id="ARBA00023277"/>
    </source>
</evidence>
<dbReference type="PANTHER" id="PTHR10088:SF4">
    <property type="entry name" value="GLUCOKINASE REGULATORY PROTEIN"/>
    <property type="match status" value="1"/>
</dbReference>
<dbReference type="GO" id="GO:0046348">
    <property type="term" value="P:amino sugar catabolic process"/>
    <property type="evidence" value="ECO:0007669"/>
    <property type="project" value="InterPro"/>
</dbReference>
<dbReference type="GO" id="GO:0097367">
    <property type="term" value="F:carbohydrate derivative binding"/>
    <property type="evidence" value="ECO:0007669"/>
    <property type="project" value="InterPro"/>
</dbReference>